<evidence type="ECO:0000313" key="1">
    <source>
        <dbReference type="EMBL" id="GGD96337.1"/>
    </source>
</evidence>
<dbReference type="EMBL" id="BMIQ01000002">
    <property type="protein sequence ID" value="GGD96337.1"/>
    <property type="molecule type" value="Genomic_DNA"/>
</dbReference>
<keyword evidence="2" id="KW-1185">Reference proteome</keyword>
<comment type="caution">
    <text evidence="1">The sequence shown here is derived from an EMBL/GenBank/DDBJ whole genome shotgun (WGS) entry which is preliminary data.</text>
</comment>
<evidence type="ECO:0000313" key="2">
    <source>
        <dbReference type="Proteomes" id="UP000644699"/>
    </source>
</evidence>
<protein>
    <submittedName>
        <fullName evidence="1">Uncharacterized protein</fullName>
    </submittedName>
</protein>
<sequence>MGRIIAFPGGRSLPAPVDAEAARRVAALGYERWAARARLTGAPIPPEIRHLKMQIDFAATMLKQLSPLPEDFRSDGFWPA</sequence>
<reference evidence="1" key="1">
    <citation type="journal article" date="2014" name="Int. J. Syst. Evol. Microbiol.">
        <title>Complete genome sequence of Corynebacterium casei LMG S-19264T (=DSM 44701T), isolated from a smear-ripened cheese.</title>
        <authorList>
            <consortium name="US DOE Joint Genome Institute (JGI-PGF)"/>
            <person name="Walter F."/>
            <person name="Albersmeier A."/>
            <person name="Kalinowski J."/>
            <person name="Ruckert C."/>
        </authorList>
    </citation>
    <scope>NUCLEOTIDE SEQUENCE</scope>
    <source>
        <strain evidence="1">CGMCC 1.15367</strain>
    </source>
</reference>
<name>A0A917E375_9HYPH</name>
<proteinExistence type="predicted"/>
<dbReference type="AlphaFoldDB" id="A0A917E375"/>
<accession>A0A917E375</accession>
<gene>
    <name evidence="1" type="ORF">GCM10011390_13890</name>
</gene>
<organism evidence="1 2">
    <name type="scientific">Aureimonas endophytica</name>
    <dbReference type="NCBI Taxonomy" id="2027858"/>
    <lineage>
        <taxon>Bacteria</taxon>
        <taxon>Pseudomonadati</taxon>
        <taxon>Pseudomonadota</taxon>
        <taxon>Alphaproteobacteria</taxon>
        <taxon>Hyphomicrobiales</taxon>
        <taxon>Aurantimonadaceae</taxon>
        <taxon>Aureimonas</taxon>
    </lineage>
</organism>
<dbReference type="Proteomes" id="UP000644699">
    <property type="component" value="Unassembled WGS sequence"/>
</dbReference>
<reference evidence="1" key="2">
    <citation type="submission" date="2020-09" db="EMBL/GenBank/DDBJ databases">
        <authorList>
            <person name="Sun Q."/>
            <person name="Zhou Y."/>
        </authorList>
    </citation>
    <scope>NUCLEOTIDE SEQUENCE</scope>
    <source>
        <strain evidence="1">CGMCC 1.15367</strain>
    </source>
</reference>